<evidence type="ECO:0000256" key="3">
    <source>
        <dbReference type="ARBA" id="ARBA00022692"/>
    </source>
</evidence>
<organism evidence="7 8">
    <name type="scientific">Jatrophihabitans lederbergiae</name>
    <dbReference type="NCBI Taxonomy" id="3075547"/>
    <lineage>
        <taxon>Bacteria</taxon>
        <taxon>Bacillati</taxon>
        <taxon>Actinomycetota</taxon>
        <taxon>Actinomycetes</taxon>
        <taxon>Jatrophihabitantales</taxon>
        <taxon>Jatrophihabitantaceae</taxon>
        <taxon>Jatrophihabitans</taxon>
    </lineage>
</organism>
<keyword evidence="4 6" id="KW-1133">Transmembrane helix</keyword>
<evidence type="ECO:0000256" key="4">
    <source>
        <dbReference type="ARBA" id="ARBA00022989"/>
    </source>
</evidence>
<evidence type="ECO:0000256" key="1">
    <source>
        <dbReference type="ARBA" id="ARBA00004141"/>
    </source>
</evidence>
<keyword evidence="3 6" id="KW-0812">Transmembrane</keyword>
<sequence length="244" mass="24936">MSEYVRLAVGLAVLLVIAVTVSYVAGLNRHRDVLIASARAVVQLAIVAAALRGVFAAPLASIAVVAVMFSVATWTASRRLRGAEGALTAVVLSCGAGAAVVIAIIVGLPTLDRNVRNFVAVSGIVLGGTMTAATLAGRHLNEGLRRRRDEVEAWLSLGATSRQAVRDVAKSAASESLVPALDQTRTVGLVTLPGAFIGALLGGASATGAARFQIVVLVGLLAAETITVALLTYLLGAPRTLPEL</sequence>
<evidence type="ECO:0000256" key="2">
    <source>
        <dbReference type="ARBA" id="ARBA00005268"/>
    </source>
</evidence>
<protein>
    <submittedName>
        <fullName evidence="7">ABC transporter permease</fullName>
    </submittedName>
</protein>
<evidence type="ECO:0000256" key="5">
    <source>
        <dbReference type="ARBA" id="ARBA00023136"/>
    </source>
</evidence>
<comment type="caution">
    <text evidence="7">The sequence shown here is derived from an EMBL/GenBank/DDBJ whole genome shotgun (WGS) entry which is preliminary data.</text>
</comment>
<dbReference type="Proteomes" id="UP001183176">
    <property type="component" value="Unassembled WGS sequence"/>
</dbReference>
<proteinExistence type="inferred from homology"/>
<dbReference type="InterPro" id="IPR005226">
    <property type="entry name" value="UPF0014_fam"/>
</dbReference>
<evidence type="ECO:0000313" key="8">
    <source>
        <dbReference type="Proteomes" id="UP001183176"/>
    </source>
</evidence>
<comment type="subcellular location">
    <subcellularLocation>
        <location evidence="1">Membrane</location>
        <topology evidence="1">Multi-pass membrane protein</topology>
    </subcellularLocation>
</comment>
<dbReference type="Pfam" id="PF03649">
    <property type="entry name" value="UPF0014"/>
    <property type="match status" value="1"/>
</dbReference>
<reference evidence="8" key="1">
    <citation type="submission" date="2023-07" db="EMBL/GenBank/DDBJ databases">
        <title>30 novel species of actinomycetes from the DSMZ collection.</title>
        <authorList>
            <person name="Nouioui I."/>
        </authorList>
    </citation>
    <scope>NUCLEOTIDE SEQUENCE [LARGE SCALE GENOMIC DNA]</scope>
    <source>
        <strain evidence="8">DSM 44399</strain>
    </source>
</reference>
<comment type="similarity">
    <text evidence="2">Belongs to the UPF0014 family.</text>
</comment>
<dbReference type="PANTHER" id="PTHR30028">
    <property type="entry name" value="UPF0014 INNER MEMBRANE PROTEIN YBBM-RELATED"/>
    <property type="match status" value="1"/>
</dbReference>
<accession>A0ABU2JE88</accession>
<keyword evidence="5 6" id="KW-0472">Membrane</keyword>
<feature type="transmembrane region" description="Helical" evidence="6">
    <location>
        <begin position="86"/>
        <end position="106"/>
    </location>
</feature>
<evidence type="ECO:0000256" key="6">
    <source>
        <dbReference type="SAM" id="Phobius"/>
    </source>
</evidence>
<feature type="transmembrane region" description="Helical" evidence="6">
    <location>
        <begin position="6"/>
        <end position="26"/>
    </location>
</feature>
<feature type="transmembrane region" description="Helical" evidence="6">
    <location>
        <begin position="186"/>
        <end position="206"/>
    </location>
</feature>
<feature type="transmembrane region" description="Helical" evidence="6">
    <location>
        <begin position="212"/>
        <end position="235"/>
    </location>
</feature>
<evidence type="ECO:0000313" key="7">
    <source>
        <dbReference type="EMBL" id="MDT0263038.1"/>
    </source>
</evidence>
<dbReference type="EMBL" id="JAVREH010000027">
    <property type="protein sequence ID" value="MDT0263038.1"/>
    <property type="molecule type" value="Genomic_DNA"/>
</dbReference>
<name>A0ABU2JE88_9ACTN</name>
<keyword evidence="8" id="KW-1185">Reference proteome</keyword>
<gene>
    <name evidence="7" type="ORF">RM423_16735</name>
</gene>
<feature type="transmembrane region" description="Helical" evidence="6">
    <location>
        <begin position="118"/>
        <end position="137"/>
    </location>
</feature>
<dbReference type="RefSeq" id="WP_311424184.1">
    <property type="nucleotide sequence ID" value="NZ_JAVREH010000027.1"/>
</dbReference>
<feature type="transmembrane region" description="Helical" evidence="6">
    <location>
        <begin position="57"/>
        <end position="74"/>
    </location>
</feature>
<dbReference type="PANTHER" id="PTHR30028:SF0">
    <property type="entry name" value="PROTEIN ALUMINUM SENSITIVE 3"/>
    <property type="match status" value="1"/>
</dbReference>